<dbReference type="RefSeq" id="WP_094024893.1">
    <property type="nucleotide sequence ID" value="NZ_NGAF01000002.1"/>
</dbReference>
<name>A0A231HD35_9NOCA</name>
<dbReference type="EMBL" id="NGAF01000002">
    <property type="protein sequence ID" value="OXR46841.1"/>
    <property type="molecule type" value="Genomic_DNA"/>
</dbReference>
<comment type="caution">
    <text evidence="2">The sequence shown here is derived from an EMBL/GenBank/DDBJ whole genome shotgun (WGS) entry which is preliminary data.</text>
</comment>
<organism evidence="2 3">
    <name type="scientific">Nocardia cerradoensis</name>
    <dbReference type="NCBI Taxonomy" id="85688"/>
    <lineage>
        <taxon>Bacteria</taxon>
        <taxon>Bacillati</taxon>
        <taxon>Actinomycetota</taxon>
        <taxon>Actinomycetes</taxon>
        <taxon>Mycobacteriales</taxon>
        <taxon>Nocardiaceae</taxon>
        <taxon>Nocardia</taxon>
    </lineage>
</organism>
<dbReference type="Proteomes" id="UP000215506">
    <property type="component" value="Unassembled WGS sequence"/>
</dbReference>
<accession>A0A231HD35</accession>
<dbReference type="AlphaFoldDB" id="A0A231HD35"/>
<evidence type="ECO:0000313" key="2">
    <source>
        <dbReference type="EMBL" id="OXR46841.1"/>
    </source>
</evidence>
<evidence type="ECO:0000313" key="3">
    <source>
        <dbReference type="Proteomes" id="UP000215506"/>
    </source>
</evidence>
<sequence>MTNPVFHGPLANPISPERMHREIHAARHAACTERTCDMLSSCRNILTTLGHDPDAATTAHCAACRTGPTMKTPRSQDVPTPPSTLPTECRERA</sequence>
<keyword evidence="3" id="KW-1185">Reference proteome</keyword>
<evidence type="ECO:0000256" key="1">
    <source>
        <dbReference type="SAM" id="MobiDB-lite"/>
    </source>
</evidence>
<gene>
    <name evidence="2" type="ORF">B7C42_01819</name>
</gene>
<proteinExistence type="predicted"/>
<feature type="region of interest" description="Disordered" evidence="1">
    <location>
        <begin position="68"/>
        <end position="93"/>
    </location>
</feature>
<reference evidence="2 3" key="1">
    <citation type="submission" date="2017-07" db="EMBL/GenBank/DDBJ databases">
        <title>First draft Genome Sequence of Nocardia cerradoensis isolated from human infection.</title>
        <authorList>
            <person name="Carrasco G."/>
        </authorList>
    </citation>
    <scope>NUCLEOTIDE SEQUENCE [LARGE SCALE GENOMIC DNA]</scope>
    <source>
        <strain evidence="2 3">CNM20130759</strain>
    </source>
</reference>
<protein>
    <submittedName>
        <fullName evidence="2">Uncharacterized protein</fullName>
    </submittedName>
</protein>